<keyword evidence="1" id="KW-0472">Membrane</keyword>
<feature type="transmembrane region" description="Helical" evidence="1">
    <location>
        <begin position="168"/>
        <end position="190"/>
    </location>
</feature>
<dbReference type="OrthoDB" id="1176146at2"/>
<organism evidence="2 3">
    <name type="scientific">Arthrobacter cheniae</name>
    <dbReference type="NCBI Taxonomy" id="1258888"/>
    <lineage>
        <taxon>Bacteria</taxon>
        <taxon>Bacillati</taxon>
        <taxon>Actinomycetota</taxon>
        <taxon>Actinomycetes</taxon>
        <taxon>Micrococcales</taxon>
        <taxon>Micrococcaceae</taxon>
        <taxon>Arthrobacter</taxon>
    </lineage>
</organism>
<dbReference type="Pfam" id="PF14329">
    <property type="entry name" value="DUF4386"/>
    <property type="match status" value="1"/>
</dbReference>
<evidence type="ECO:0000313" key="2">
    <source>
        <dbReference type="EMBL" id="RJT75745.1"/>
    </source>
</evidence>
<keyword evidence="1" id="KW-1133">Transmembrane helix</keyword>
<feature type="transmembrane region" description="Helical" evidence="1">
    <location>
        <begin position="80"/>
        <end position="106"/>
    </location>
</feature>
<name>A0A3A5LXC6_9MICC</name>
<dbReference type="AlphaFoldDB" id="A0A3A5LXC6"/>
<protein>
    <submittedName>
        <fullName evidence="2">DUF4386 domain-containing protein</fullName>
    </submittedName>
</protein>
<evidence type="ECO:0000256" key="1">
    <source>
        <dbReference type="SAM" id="Phobius"/>
    </source>
</evidence>
<dbReference type="Proteomes" id="UP000272560">
    <property type="component" value="Unassembled WGS sequence"/>
</dbReference>
<sequence length="240" mass="25197">MNLSRSTAVTAGVFFLLTEVGAIVGASLYSPVLTDIGYITGPGADVRILLGGFFELLLVIAAVGTAVTLYPILKRQNEGLALAFFAARLLEAAVILVGTLSLLTIVRLRRQFAAGAGADPEVLSTIGSSLVALREWTYLFGPNFALGAASLLLAALMYSSRLVPRPIAVLGLAGGTMISLSAVAVMFGAYDQFSPLGLIVALPVFAWELSLALWLIVKGFRPVSFLISRPAVLDVATAKR</sequence>
<dbReference type="EMBL" id="QZVT01000014">
    <property type="protein sequence ID" value="RJT75745.1"/>
    <property type="molecule type" value="Genomic_DNA"/>
</dbReference>
<evidence type="ECO:0000313" key="3">
    <source>
        <dbReference type="Proteomes" id="UP000272560"/>
    </source>
</evidence>
<keyword evidence="3" id="KW-1185">Reference proteome</keyword>
<dbReference type="InterPro" id="IPR025495">
    <property type="entry name" value="DUF4386"/>
</dbReference>
<gene>
    <name evidence="2" type="ORF">D6T63_17280</name>
</gene>
<keyword evidence="1" id="KW-0812">Transmembrane</keyword>
<reference evidence="2 3" key="1">
    <citation type="submission" date="2018-09" db="EMBL/GenBank/DDBJ databases">
        <title>Novel species of Arthrobacter.</title>
        <authorList>
            <person name="Liu Q."/>
            <person name="Xin Y.-H."/>
        </authorList>
    </citation>
    <scope>NUCLEOTIDE SEQUENCE [LARGE SCALE GENOMIC DNA]</scope>
    <source>
        <strain evidence="2 3">Hz2</strain>
    </source>
</reference>
<accession>A0A3A5LXC6</accession>
<dbReference type="RefSeq" id="WP_120150387.1">
    <property type="nucleotide sequence ID" value="NZ_QZVT01000014.1"/>
</dbReference>
<comment type="caution">
    <text evidence="2">The sequence shown here is derived from an EMBL/GenBank/DDBJ whole genome shotgun (WGS) entry which is preliminary data.</text>
</comment>
<feature type="transmembrane region" description="Helical" evidence="1">
    <location>
        <begin position="46"/>
        <end position="73"/>
    </location>
</feature>
<feature type="transmembrane region" description="Helical" evidence="1">
    <location>
        <begin position="136"/>
        <end position="156"/>
    </location>
</feature>
<feature type="transmembrane region" description="Helical" evidence="1">
    <location>
        <begin position="196"/>
        <end position="217"/>
    </location>
</feature>
<proteinExistence type="predicted"/>